<dbReference type="EMBL" id="JAAGNN010000004">
    <property type="protein sequence ID" value="KAF4090480.1"/>
    <property type="molecule type" value="Genomic_DNA"/>
</dbReference>
<dbReference type="PROSITE" id="PS50041">
    <property type="entry name" value="C_TYPE_LECTIN_2"/>
    <property type="match status" value="1"/>
</dbReference>
<dbReference type="CDD" id="cd00037">
    <property type="entry name" value="CLECT"/>
    <property type="match status" value="1"/>
</dbReference>
<dbReference type="InterPro" id="IPR016187">
    <property type="entry name" value="CTDL_fold"/>
</dbReference>
<dbReference type="AlphaFoldDB" id="A0A7J6B661"/>
<dbReference type="Gene3D" id="3.10.100.10">
    <property type="entry name" value="Mannose-Binding Protein A, subunit A"/>
    <property type="match status" value="1"/>
</dbReference>
<accession>A0A7J6B661</accession>
<keyword evidence="4" id="KW-1185">Reference proteome</keyword>
<dbReference type="SUPFAM" id="SSF56436">
    <property type="entry name" value="C-type lectin-like"/>
    <property type="match status" value="1"/>
</dbReference>
<dbReference type="SMART" id="SM00034">
    <property type="entry name" value="CLECT"/>
    <property type="match status" value="1"/>
</dbReference>
<dbReference type="Proteomes" id="UP000593565">
    <property type="component" value="Unassembled WGS sequence"/>
</dbReference>
<evidence type="ECO:0000313" key="4">
    <source>
        <dbReference type="Proteomes" id="UP000593565"/>
    </source>
</evidence>
<dbReference type="InterPro" id="IPR001304">
    <property type="entry name" value="C-type_lectin-like"/>
</dbReference>
<keyword evidence="1" id="KW-0472">Membrane</keyword>
<dbReference type="PANTHER" id="PTHR22803">
    <property type="entry name" value="MANNOSE, PHOSPHOLIPASE, LECTIN RECEPTOR RELATED"/>
    <property type="match status" value="1"/>
</dbReference>
<feature type="domain" description="C-type lectin" evidence="2">
    <location>
        <begin position="117"/>
        <end position="227"/>
    </location>
</feature>
<gene>
    <name evidence="3" type="ORF">AMELA_G00052440</name>
</gene>
<reference evidence="3 4" key="1">
    <citation type="submission" date="2020-02" db="EMBL/GenBank/DDBJ databases">
        <title>A chromosome-scale genome assembly of the black bullhead catfish (Ameiurus melas).</title>
        <authorList>
            <person name="Wen M."/>
            <person name="Zham M."/>
            <person name="Cabau C."/>
            <person name="Klopp C."/>
            <person name="Donnadieu C."/>
            <person name="Roques C."/>
            <person name="Bouchez O."/>
            <person name="Lampietro C."/>
            <person name="Jouanno E."/>
            <person name="Herpin A."/>
            <person name="Louis A."/>
            <person name="Berthelot C."/>
            <person name="Parey E."/>
            <person name="Roest-Crollius H."/>
            <person name="Braasch I."/>
            <person name="Postlethwait J."/>
            <person name="Robinson-Rechavi M."/>
            <person name="Echchiki A."/>
            <person name="Begum T."/>
            <person name="Montfort J."/>
            <person name="Schartl M."/>
            <person name="Bobe J."/>
            <person name="Guiguen Y."/>
        </authorList>
    </citation>
    <scope>NUCLEOTIDE SEQUENCE [LARGE SCALE GENOMIC DNA]</scope>
    <source>
        <strain evidence="3">M_S1</strain>
        <tissue evidence="3">Blood</tissue>
    </source>
</reference>
<dbReference type="InterPro" id="IPR050111">
    <property type="entry name" value="C-type_lectin/snaclec_domain"/>
</dbReference>
<organism evidence="3 4">
    <name type="scientific">Ameiurus melas</name>
    <name type="common">Black bullhead</name>
    <name type="synonym">Silurus melas</name>
    <dbReference type="NCBI Taxonomy" id="219545"/>
    <lineage>
        <taxon>Eukaryota</taxon>
        <taxon>Metazoa</taxon>
        <taxon>Chordata</taxon>
        <taxon>Craniata</taxon>
        <taxon>Vertebrata</taxon>
        <taxon>Euteleostomi</taxon>
        <taxon>Actinopterygii</taxon>
        <taxon>Neopterygii</taxon>
        <taxon>Teleostei</taxon>
        <taxon>Ostariophysi</taxon>
        <taxon>Siluriformes</taxon>
        <taxon>Ictaluridae</taxon>
        <taxon>Ameiurus</taxon>
    </lineage>
</organism>
<dbReference type="InterPro" id="IPR016186">
    <property type="entry name" value="C-type_lectin-like/link_sf"/>
</dbReference>
<proteinExistence type="predicted"/>
<evidence type="ECO:0000313" key="3">
    <source>
        <dbReference type="EMBL" id="KAF4090480.1"/>
    </source>
</evidence>
<keyword evidence="1" id="KW-0812">Transmembrane</keyword>
<evidence type="ECO:0000259" key="2">
    <source>
        <dbReference type="PROSITE" id="PS50041"/>
    </source>
</evidence>
<dbReference type="Pfam" id="PF00059">
    <property type="entry name" value="Lectin_C"/>
    <property type="match status" value="1"/>
</dbReference>
<feature type="transmembrane region" description="Helical" evidence="1">
    <location>
        <begin position="32"/>
        <end position="54"/>
    </location>
</feature>
<name>A0A7J6B661_AMEME</name>
<sequence length="236" mass="26576">MGWTGINGTLESLLNRLLTISARQIQPETSKIATVIIIFIMKVWIVFMLLCAAFKLRIATAAAIETETEQDEKVPGETTEQAVDELIDAVEDKEEALKADAAAEVKLGYCPIGWLKHESRCFRLMRSSLTWLNAEAQCVTEGARLASVRNAGEHRFLQSLLEMSGLSQAWIGAYYFQGTWLWADTARFYYTNWYSLSSVPSYPCAYMTNNVGWSNTNCAYGHAYFCAIDLNTCYRI</sequence>
<comment type="caution">
    <text evidence="3">The sequence shown here is derived from an EMBL/GenBank/DDBJ whole genome shotgun (WGS) entry which is preliminary data.</text>
</comment>
<protein>
    <recommendedName>
        <fullName evidence="2">C-type lectin domain-containing protein</fullName>
    </recommendedName>
</protein>
<keyword evidence="1" id="KW-1133">Transmembrane helix</keyword>
<evidence type="ECO:0000256" key="1">
    <source>
        <dbReference type="SAM" id="Phobius"/>
    </source>
</evidence>